<dbReference type="SUPFAM" id="SSF88723">
    <property type="entry name" value="PIN domain-like"/>
    <property type="match status" value="1"/>
</dbReference>
<proteinExistence type="predicted"/>
<dbReference type="GO" id="GO:0004540">
    <property type="term" value="F:RNA nuclease activity"/>
    <property type="evidence" value="ECO:0007669"/>
    <property type="project" value="TreeGrafter"/>
</dbReference>
<evidence type="ECO:0000256" key="5">
    <source>
        <dbReference type="ARBA" id="ARBA00022842"/>
    </source>
</evidence>
<dbReference type="GO" id="GO:0046872">
    <property type="term" value="F:metal ion binding"/>
    <property type="evidence" value="ECO:0007669"/>
    <property type="project" value="UniProtKB-KW"/>
</dbReference>
<evidence type="ECO:0000256" key="2">
    <source>
        <dbReference type="ARBA" id="ARBA00022722"/>
    </source>
</evidence>
<evidence type="ECO:0000313" key="7">
    <source>
        <dbReference type="EMBL" id="OGL48781.1"/>
    </source>
</evidence>
<reference evidence="7 8" key="1">
    <citation type="journal article" date="2016" name="Nat. Commun.">
        <title>Thousands of microbial genomes shed light on interconnected biogeochemical processes in an aquifer system.</title>
        <authorList>
            <person name="Anantharaman K."/>
            <person name="Brown C.T."/>
            <person name="Hug L.A."/>
            <person name="Sharon I."/>
            <person name="Castelle C.J."/>
            <person name="Probst A.J."/>
            <person name="Thomas B.C."/>
            <person name="Singh A."/>
            <person name="Wilkins M.J."/>
            <person name="Karaoz U."/>
            <person name="Brodie E.L."/>
            <person name="Williams K.H."/>
            <person name="Hubbard S.S."/>
            <person name="Banfield J.F."/>
        </authorList>
    </citation>
    <scope>NUCLEOTIDE SEQUENCE [LARGE SCALE GENOMIC DNA]</scope>
</reference>
<gene>
    <name evidence="7" type="ORF">A2161_13320</name>
</gene>
<keyword evidence="2" id="KW-0540">Nuclease</keyword>
<dbReference type="InterPro" id="IPR029060">
    <property type="entry name" value="PIN-like_dom_sf"/>
</dbReference>
<keyword evidence="5" id="KW-0460">Magnesium</keyword>
<evidence type="ECO:0000256" key="1">
    <source>
        <dbReference type="ARBA" id="ARBA00022649"/>
    </source>
</evidence>
<feature type="domain" description="PIN" evidence="6">
    <location>
        <begin position="7"/>
        <end position="120"/>
    </location>
</feature>
<evidence type="ECO:0000256" key="4">
    <source>
        <dbReference type="ARBA" id="ARBA00022801"/>
    </source>
</evidence>
<name>A0A1F7S4X0_9BACT</name>
<dbReference type="AlphaFoldDB" id="A0A1F7S4X0"/>
<evidence type="ECO:0000256" key="3">
    <source>
        <dbReference type="ARBA" id="ARBA00022723"/>
    </source>
</evidence>
<dbReference type="Gene3D" id="3.40.50.1010">
    <property type="entry name" value="5'-nuclease"/>
    <property type="match status" value="1"/>
</dbReference>
<protein>
    <recommendedName>
        <fullName evidence="6">PIN domain-containing protein</fullName>
    </recommendedName>
</protein>
<sequence>MKTEGLVLIDTSSWIEALRRTGSKKIQDRVRELMLEGLAAWCDIIRVELWNGARGDYERKTIAELEEEIICLETTKEVWALARLLAQECRKKGITVPVSDLIISSCSLHYIVPLEHCDTHIKIILKTREGVNGKK</sequence>
<dbReference type="PANTHER" id="PTHR42740">
    <property type="entry name" value="RIBONUCLEASE VAPC3"/>
    <property type="match status" value="1"/>
</dbReference>
<organism evidence="7 8">
    <name type="scientific">Candidatus Schekmanbacteria bacterium RBG_13_48_7</name>
    <dbReference type="NCBI Taxonomy" id="1817878"/>
    <lineage>
        <taxon>Bacteria</taxon>
        <taxon>Candidatus Schekmaniibacteriota</taxon>
    </lineage>
</organism>
<evidence type="ECO:0000259" key="6">
    <source>
        <dbReference type="Pfam" id="PF01850"/>
    </source>
</evidence>
<dbReference type="InterPro" id="IPR002716">
    <property type="entry name" value="PIN_dom"/>
</dbReference>
<evidence type="ECO:0000313" key="8">
    <source>
        <dbReference type="Proteomes" id="UP000179266"/>
    </source>
</evidence>
<accession>A0A1F7S4X0</accession>
<dbReference type="InterPro" id="IPR051749">
    <property type="entry name" value="PINc/VapC_TA_RNase"/>
</dbReference>
<comment type="caution">
    <text evidence="7">The sequence shown here is derived from an EMBL/GenBank/DDBJ whole genome shotgun (WGS) entry which is preliminary data.</text>
</comment>
<dbReference type="Proteomes" id="UP000179266">
    <property type="component" value="Unassembled WGS sequence"/>
</dbReference>
<dbReference type="EMBL" id="MGDD01000030">
    <property type="protein sequence ID" value="OGL48781.1"/>
    <property type="molecule type" value="Genomic_DNA"/>
</dbReference>
<dbReference type="Pfam" id="PF01850">
    <property type="entry name" value="PIN"/>
    <property type="match status" value="1"/>
</dbReference>
<dbReference type="GO" id="GO:0016787">
    <property type="term" value="F:hydrolase activity"/>
    <property type="evidence" value="ECO:0007669"/>
    <property type="project" value="UniProtKB-KW"/>
</dbReference>
<keyword evidence="4" id="KW-0378">Hydrolase</keyword>
<keyword evidence="1" id="KW-1277">Toxin-antitoxin system</keyword>
<dbReference type="PANTHER" id="PTHR42740:SF1">
    <property type="entry name" value="RIBONUCLEASE VAPC3"/>
    <property type="match status" value="1"/>
</dbReference>
<keyword evidence="3" id="KW-0479">Metal-binding</keyword>